<dbReference type="STRING" id="1041522.GCA_002105755_00711"/>
<dbReference type="eggNOG" id="COG4976">
    <property type="taxonomic scope" value="Bacteria"/>
</dbReference>
<dbReference type="GO" id="GO:0008168">
    <property type="term" value="F:methyltransferase activity"/>
    <property type="evidence" value="ECO:0007669"/>
    <property type="project" value="UniProtKB-KW"/>
</dbReference>
<dbReference type="GO" id="GO:0032259">
    <property type="term" value="P:methylation"/>
    <property type="evidence" value="ECO:0007669"/>
    <property type="project" value="UniProtKB-KW"/>
</dbReference>
<dbReference type="RefSeq" id="WP_007774212.1">
    <property type="nucleotide sequence ID" value="NZ_AFVW02000006.1"/>
</dbReference>
<dbReference type="Proteomes" id="UP000006455">
    <property type="component" value="Unassembled WGS sequence"/>
</dbReference>
<feature type="domain" description="Methyltransferase putative zinc binding" evidence="1">
    <location>
        <begin position="2"/>
        <end position="58"/>
    </location>
</feature>
<comment type="caution">
    <text evidence="3">The sequence shown here is derived from an EMBL/GenBank/DDBJ whole genome shotgun (WGS) entry which is preliminary data.</text>
</comment>
<dbReference type="EMBL" id="AFVW02000006">
    <property type="protein sequence ID" value="EJO86959.1"/>
    <property type="molecule type" value="Genomic_DNA"/>
</dbReference>
<dbReference type="PANTHER" id="PTHR43861:SF5">
    <property type="entry name" value="BLL5978 PROTEIN"/>
    <property type="match status" value="1"/>
</dbReference>
<dbReference type="AlphaFoldDB" id="J5E6C5"/>
<dbReference type="Gene3D" id="3.40.50.150">
    <property type="entry name" value="Vaccinia Virus protein VP39"/>
    <property type="match status" value="1"/>
</dbReference>
<dbReference type="Gene3D" id="3.40.50.720">
    <property type="entry name" value="NAD(P)-binding Rossmann-like Domain"/>
    <property type="match status" value="1"/>
</dbReference>
<dbReference type="Pfam" id="PF08484">
    <property type="entry name" value="Methyltransf_14"/>
    <property type="match status" value="1"/>
</dbReference>
<proteinExistence type="predicted"/>
<evidence type="ECO:0000259" key="1">
    <source>
        <dbReference type="Pfam" id="PF08421"/>
    </source>
</evidence>
<evidence type="ECO:0000313" key="3">
    <source>
        <dbReference type="EMBL" id="EJO86959.1"/>
    </source>
</evidence>
<dbReference type="SUPFAM" id="SSF53335">
    <property type="entry name" value="S-adenosyl-L-methionine-dependent methyltransferases"/>
    <property type="match status" value="1"/>
</dbReference>
<name>J5E6C5_9MYCO</name>
<reference evidence="3 4" key="1">
    <citation type="journal article" date="2011" name="J. Bacteriol.">
        <title>Genome sequence of the Mycobacterium colombiense type strain, CECT 3035.</title>
        <authorList>
            <person name="Gonzalez-Perez M."/>
            <person name="Murcia M.I."/>
            <person name="Landsman D."/>
            <person name="Jordan I.K."/>
            <person name="Marino-Ramirez L."/>
        </authorList>
    </citation>
    <scope>NUCLEOTIDE SEQUENCE [LARGE SCALE GENOMIC DNA]</scope>
    <source>
        <strain evidence="3 4">CECT 3035</strain>
    </source>
</reference>
<evidence type="ECO:0000259" key="2">
    <source>
        <dbReference type="Pfam" id="PF08484"/>
    </source>
</evidence>
<dbReference type="PANTHER" id="PTHR43861">
    <property type="entry name" value="TRANS-ACONITATE 2-METHYLTRANSFERASE-RELATED"/>
    <property type="match status" value="1"/>
</dbReference>
<keyword evidence="3" id="KW-0489">Methyltransferase</keyword>
<evidence type="ECO:0000313" key="4">
    <source>
        <dbReference type="Proteomes" id="UP000006455"/>
    </source>
</evidence>
<dbReference type="InterPro" id="IPR029063">
    <property type="entry name" value="SAM-dependent_MTases_sf"/>
</dbReference>
<dbReference type="Pfam" id="PF08421">
    <property type="entry name" value="Methyltransf_13"/>
    <property type="match status" value="1"/>
</dbReference>
<accession>J5E6C5</accession>
<dbReference type="Gene3D" id="6.10.250.3100">
    <property type="match status" value="1"/>
</dbReference>
<dbReference type="Gene3D" id="6.20.50.110">
    <property type="entry name" value="Methyltransferase, zinc-binding domain"/>
    <property type="match status" value="1"/>
</dbReference>
<dbReference type="InterPro" id="IPR013630">
    <property type="entry name" value="Methyltransf_Zn-bd_dom_put"/>
</dbReference>
<dbReference type="GeneID" id="31529109"/>
<gene>
    <name evidence="3" type="ORF">MCOL_V218726</name>
</gene>
<dbReference type="InterPro" id="IPR038576">
    <property type="entry name" value="Methyltransf_Zn-bd_dom_put_sf"/>
</dbReference>
<sequence>MCGEALRKVLDLGRQPVSNAFVRPDETAKVPFYQLEVGMCASCTMVQQLNQVPPDAMYRVDYPYRASGSALIRRHGEDVAQQIMQMCAGERGDPFVVEIGCNDGVMLKTLRKAGIRHLGVDPAASAADVARAQGIAVCTEFFDEPTAGQIRDEHGPADIIYSANTISHISDLDSIFRGIDLLLAPDGLLIIEDRYLGDIQKCVYFDQIYDEHFYLFSVGSVQSLAVRFGLELIDAQHLPLHGGSIRYTLARAGTRNAAANVAEYLAQETADGIAEDATFVRFTTNLERIRADLLRLLRDLRSDGKRIVGYGATSRSATVMNFCDIGPDLIPMVCDSTPEKQGCLAPGSNVPVCSPEAFSHPYPDYALLFAWNHADEIMTKERLFHENGGRWIFYAPQDVRLV</sequence>
<organism evidence="3 4">
    <name type="scientific">Mycobacterium colombiense CECT 3035</name>
    <dbReference type="NCBI Taxonomy" id="1041522"/>
    <lineage>
        <taxon>Bacteria</taxon>
        <taxon>Bacillati</taxon>
        <taxon>Actinomycetota</taxon>
        <taxon>Actinomycetes</taxon>
        <taxon>Mycobacteriales</taxon>
        <taxon>Mycobacteriaceae</taxon>
        <taxon>Mycobacterium</taxon>
        <taxon>Mycobacterium avium complex (MAC)</taxon>
    </lineage>
</organism>
<feature type="domain" description="C-methyltransferase" evidence="2">
    <location>
        <begin position="239"/>
        <end position="396"/>
    </location>
</feature>
<protein>
    <submittedName>
        <fullName evidence="3">C-methyltransferase</fullName>
    </submittedName>
</protein>
<keyword evidence="3" id="KW-0808">Transferase</keyword>
<dbReference type="InterPro" id="IPR013691">
    <property type="entry name" value="MeTrfase_14"/>
</dbReference>
<dbReference type="Pfam" id="PF13489">
    <property type="entry name" value="Methyltransf_23"/>
    <property type="match status" value="1"/>
</dbReference>